<keyword evidence="2 6" id="KW-0699">rRNA-binding</keyword>
<dbReference type="PROSITE" id="PS00475">
    <property type="entry name" value="RIBOSOMAL_L15"/>
    <property type="match status" value="1"/>
</dbReference>
<feature type="compositionally biased region" description="Basic and acidic residues" evidence="8">
    <location>
        <begin position="52"/>
        <end position="62"/>
    </location>
</feature>
<feature type="compositionally biased region" description="Basic and acidic residues" evidence="8">
    <location>
        <begin position="72"/>
        <end position="91"/>
    </location>
</feature>
<dbReference type="Pfam" id="PF00828">
    <property type="entry name" value="Ribosomal_L27A"/>
    <property type="match status" value="1"/>
</dbReference>
<evidence type="ECO:0000256" key="1">
    <source>
        <dbReference type="ARBA" id="ARBA00007320"/>
    </source>
</evidence>
<dbReference type="AlphaFoldDB" id="A0A9E5JN37"/>
<dbReference type="HAMAP" id="MF_01341">
    <property type="entry name" value="Ribosomal_uL15"/>
    <property type="match status" value="1"/>
</dbReference>
<dbReference type="InterPro" id="IPR021131">
    <property type="entry name" value="Ribosomal_uL15/eL18"/>
</dbReference>
<name>A0A9E5JN37_9MICO</name>
<dbReference type="EMBL" id="VIKT02000019">
    <property type="protein sequence ID" value="NHF63689.1"/>
    <property type="molecule type" value="Genomic_DNA"/>
</dbReference>
<dbReference type="SUPFAM" id="SSF52080">
    <property type="entry name" value="Ribosomal proteins L15p and L18e"/>
    <property type="match status" value="1"/>
</dbReference>
<comment type="function">
    <text evidence="6">Binds to the 23S rRNA.</text>
</comment>
<dbReference type="Proteomes" id="UP000818266">
    <property type="component" value="Unassembled WGS sequence"/>
</dbReference>
<evidence type="ECO:0000256" key="5">
    <source>
        <dbReference type="ARBA" id="ARBA00023274"/>
    </source>
</evidence>
<evidence type="ECO:0000256" key="3">
    <source>
        <dbReference type="ARBA" id="ARBA00022884"/>
    </source>
</evidence>
<keyword evidence="3 6" id="KW-0694">RNA-binding</keyword>
<dbReference type="InterPro" id="IPR036227">
    <property type="entry name" value="Ribosomal_uL15/eL18_sf"/>
</dbReference>
<feature type="compositionally biased region" description="Basic and acidic residues" evidence="8">
    <location>
        <begin position="1"/>
        <end position="10"/>
    </location>
</feature>
<reference evidence="10 11" key="1">
    <citation type="submission" date="2019-06" db="EMBL/GenBank/DDBJ databases">
        <authorList>
            <person name="De-Chao Zhang Q."/>
        </authorList>
    </citation>
    <scope>NUCLEOTIDE SEQUENCE [LARGE SCALE GENOMIC DNA]</scope>
    <source>
        <strain evidence="10 11">KN1116</strain>
    </source>
</reference>
<evidence type="ECO:0000256" key="4">
    <source>
        <dbReference type="ARBA" id="ARBA00022980"/>
    </source>
</evidence>
<dbReference type="InterPro" id="IPR030878">
    <property type="entry name" value="Ribosomal_uL15"/>
</dbReference>
<dbReference type="InterPro" id="IPR005749">
    <property type="entry name" value="Ribosomal_uL15_bac-type"/>
</dbReference>
<dbReference type="NCBIfam" id="TIGR01071">
    <property type="entry name" value="rplO_bact"/>
    <property type="match status" value="1"/>
</dbReference>
<dbReference type="PANTHER" id="PTHR12934:SF11">
    <property type="entry name" value="LARGE RIBOSOMAL SUBUNIT PROTEIN UL15M"/>
    <property type="match status" value="1"/>
</dbReference>
<feature type="compositionally biased region" description="Low complexity" evidence="8">
    <location>
        <begin position="94"/>
        <end position="107"/>
    </location>
</feature>
<evidence type="ECO:0000256" key="6">
    <source>
        <dbReference type="HAMAP-Rule" id="MF_01341"/>
    </source>
</evidence>
<feature type="domain" description="Large ribosomal subunit protein uL15/eL18" evidence="9">
    <location>
        <begin position="205"/>
        <end position="272"/>
    </location>
</feature>
<sequence length="273" mass="27861">MAEEKKDEAAKAPAKKAPAKKAPASSGASTASADKPSAAKKAPATKAPAKAAADKPAADKKAPAKKAPAKAAADKAPAKAAADKPAAEKKAPAKKSAATSSTTSSDSTAEKAPAKKPAAKKASSDVARAQVLKVHHLRPAAGSKKERTRVGRGEGSKGKTAGRGTKGTKARYSVRPGFEGGNLNFVMRQPKLRGFTNPFRVEYQVVNLEKLAELYPKGGEVTVGDLVAKGAVRKNEKVKVLGSGDIAVKLTVAVDKVSRSAEQKIVAAGGSIK</sequence>
<accession>A0A9E5JN37</accession>
<dbReference type="PANTHER" id="PTHR12934">
    <property type="entry name" value="50S RIBOSOMAL PROTEIN L15"/>
    <property type="match status" value="1"/>
</dbReference>
<comment type="caution">
    <text evidence="10">The sequence shown here is derived from an EMBL/GenBank/DDBJ whole genome shotgun (WGS) entry which is preliminary data.</text>
</comment>
<dbReference type="GO" id="GO:0003735">
    <property type="term" value="F:structural constituent of ribosome"/>
    <property type="evidence" value="ECO:0007669"/>
    <property type="project" value="InterPro"/>
</dbReference>
<evidence type="ECO:0000256" key="8">
    <source>
        <dbReference type="SAM" id="MobiDB-lite"/>
    </source>
</evidence>
<organism evidence="10 11">
    <name type="scientific">Microcella pacifica</name>
    <dbReference type="NCBI Taxonomy" id="2591847"/>
    <lineage>
        <taxon>Bacteria</taxon>
        <taxon>Bacillati</taxon>
        <taxon>Actinomycetota</taxon>
        <taxon>Actinomycetes</taxon>
        <taxon>Micrococcales</taxon>
        <taxon>Microbacteriaceae</taxon>
        <taxon>Microcella</taxon>
    </lineage>
</organism>
<dbReference type="GO" id="GO:0019843">
    <property type="term" value="F:rRNA binding"/>
    <property type="evidence" value="ECO:0007669"/>
    <property type="project" value="UniProtKB-UniRule"/>
</dbReference>
<keyword evidence="11" id="KW-1185">Reference proteome</keyword>
<feature type="compositionally biased region" description="Basic and acidic residues" evidence="8">
    <location>
        <begin position="143"/>
        <end position="157"/>
    </location>
</feature>
<evidence type="ECO:0000256" key="2">
    <source>
        <dbReference type="ARBA" id="ARBA00022730"/>
    </source>
</evidence>
<feature type="region of interest" description="Disordered" evidence="8">
    <location>
        <begin position="1"/>
        <end position="174"/>
    </location>
</feature>
<dbReference type="RefSeq" id="WP_152582682.1">
    <property type="nucleotide sequence ID" value="NZ_VIKT02000019.1"/>
</dbReference>
<gene>
    <name evidence="6 10" type="primary">rplO</name>
    <name evidence="10" type="ORF">FK219_010660</name>
</gene>
<keyword evidence="4 6" id="KW-0689">Ribosomal protein</keyword>
<reference evidence="10 11" key="2">
    <citation type="submission" date="2020-03" db="EMBL/GenBank/DDBJ databases">
        <title>Chryseoglobus sp. isolated from a deep-sea seamount.</title>
        <authorList>
            <person name="Zhang D.-C."/>
        </authorList>
    </citation>
    <scope>NUCLEOTIDE SEQUENCE [LARGE SCALE GENOMIC DNA]</scope>
    <source>
        <strain evidence="10 11">KN1116</strain>
    </source>
</reference>
<feature type="compositionally biased region" description="Low complexity" evidence="8">
    <location>
        <begin position="20"/>
        <end position="51"/>
    </location>
</feature>
<dbReference type="OrthoDB" id="9810293at2"/>
<proteinExistence type="inferred from homology"/>
<evidence type="ECO:0000259" key="9">
    <source>
        <dbReference type="Pfam" id="PF00828"/>
    </source>
</evidence>
<dbReference type="GO" id="GO:0022625">
    <property type="term" value="C:cytosolic large ribosomal subunit"/>
    <property type="evidence" value="ECO:0007669"/>
    <property type="project" value="TreeGrafter"/>
</dbReference>
<dbReference type="InterPro" id="IPR001196">
    <property type="entry name" value="Ribosomal_uL15_CS"/>
</dbReference>
<dbReference type="GO" id="GO:0006412">
    <property type="term" value="P:translation"/>
    <property type="evidence" value="ECO:0007669"/>
    <property type="project" value="UniProtKB-UniRule"/>
</dbReference>
<evidence type="ECO:0000256" key="7">
    <source>
        <dbReference type="RuleBase" id="RU003888"/>
    </source>
</evidence>
<dbReference type="Gene3D" id="3.100.10.10">
    <property type="match status" value="1"/>
</dbReference>
<comment type="subunit">
    <text evidence="6">Part of the 50S ribosomal subunit.</text>
</comment>
<evidence type="ECO:0000313" key="11">
    <source>
        <dbReference type="Proteomes" id="UP000818266"/>
    </source>
</evidence>
<comment type="similarity">
    <text evidence="1 6 7">Belongs to the universal ribosomal protein uL15 family.</text>
</comment>
<keyword evidence="5 6" id="KW-0687">Ribonucleoprotein</keyword>
<evidence type="ECO:0000313" key="10">
    <source>
        <dbReference type="EMBL" id="NHF63689.1"/>
    </source>
</evidence>
<dbReference type="FunFam" id="3.100.10.10:FF:000005">
    <property type="entry name" value="50S ribosomal protein L15"/>
    <property type="match status" value="1"/>
</dbReference>
<protein>
    <recommendedName>
        <fullName evidence="6">Large ribosomal subunit protein uL15</fullName>
    </recommendedName>
</protein>